<dbReference type="Proteomes" id="UP000623250">
    <property type="component" value="Unassembled WGS sequence"/>
</dbReference>
<keyword evidence="2" id="KW-1185">Reference proteome</keyword>
<sequence>MSQTIISMKWGKRYGPDYVNRLHSMIRRHTARPTRFVCYTDDTEGVDEGVETYPLPFIELPEKKRWLPWRKISLWQKELDGISGEVLFLDLDVVITGGLDDFFDYKPGHFCVARNWTQPKERIGNTSVYRFPVGGHTYLYDRLMSDFDGYYGKYRNSQTFISREITDMEFWPDAWCQSFKHSLIPTWPLNLIKTPPLPDGTKVVAFTGKPDPDEAVVGKWPRDHWYHVFYKQVRPTPWIAEHWR</sequence>
<evidence type="ECO:0008006" key="3">
    <source>
        <dbReference type="Google" id="ProtNLM"/>
    </source>
</evidence>
<protein>
    <recommendedName>
        <fullName evidence="3">Glycosyltransferase</fullName>
    </recommendedName>
</protein>
<reference evidence="1 2" key="1">
    <citation type="submission" date="2020-12" db="EMBL/GenBank/DDBJ databases">
        <title>Revised draft genomes of Rhodomicrobium vannielii ATCC 17100 and Rhodomicrobium udaipurense JA643.</title>
        <authorList>
            <person name="Conners E.M."/>
            <person name="Davenport E.J."/>
            <person name="Bose A."/>
        </authorList>
    </citation>
    <scope>NUCLEOTIDE SEQUENCE [LARGE SCALE GENOMIC DNA]</scope>
    <source>
        <strain evidence="1 2">JA643</strain>
    </source>
</reference>
<evidence type="ECO:0000313" key="1">
    <source>
        <dbReference type="EMBL" id="MBJ7542260.1"/>
    </source>
</evidence>
<name>A0A8I1KG10_9HYPH</name>
<accession>A0A8I1KG10</accession>
<comment type="caution">
    <text evidence="1">The sequence shown here is derived from an EMBL/GenBank/DDBJ whole genome shotgun (WGS) entry which is preliminary data.</text>
</comment>
<evidence type="ECO:0000313" key="2">
    <source>
        <dbReference type="Proteomes" id="UP000623250"/>
    </source>
</evidence>
<gene>
    <name evidence="1" type="ORF">JDN41_01650</name>
</gene>
<proteinExistence type="predicted"/>
<dbReference type="RefSeq" id="WP_037234445.1">
    <property type="nucleotide sequence ID" value="NZ_JAEMUK010000003.1"/>
</dbReference>
<dbReference type="InterPro" id="IPR029044">
    <property type="entry name" value="Nucleotide-diphossugar_trans"/>
</dbReference>
<dbReference type="SUPFAM" id="SSF53448">
    <property type="entry name" value="Nucleotide-diphospho-sugar transferases"/>
    <property type="match status" value="1"/>
</dbReference>
<dbReference type="EMBL" id="JAEMUK010000003">
    <property type="protein sequence ID" value="MBJ7542260.1"/>
    <property type="molecule type" value="Genomic_DNA"/>
</dbReference>
<dbReference type="AlphaFoldDB" id="A0A8I1KG10"/>
<organism evidence="1 2">
    <name type="scientific">Rhodomicrobium udaipurense</name>
    <dbReference type="NCBI Taxonomy" id="1202716"/>
    <lineage>
        <taxon>Bacteria</taxon>
        <taxon>Pseudomonadati</taxon>
        <taxon>Pseudomonadota</taxon>
        <taxon>Alphaproteobacteria</taxon>
        <taxon>Hyphomicrobiales</taxon>
        <taxon>Hyphomicrobiaceae</taxon>
        <taxon>Rhodomicrobium</taxon>
    </lineage>
</organism>